<proteinExistence type="predicted"/>
<dbReference type="PANTHER" id="PTHR47991">
    <property type="entry name" value="OXOGLUTARATE/IRON-DEPENDENT DIOXYGENASE"/>
    <property type="match status" value="1"/>
</dbReference>
<dbReference type="AlphaFoldDB" id="A0A833VKZ8"/>
<gene>
    <name evidence="4" type="ORF">FCM35_KLT07417</name>
</gene>
<keyword evidence="2" id="KW-0408">Iron</keyword>
<dbReference type="SUPFAM" id="SSF51197">
    <property type="entry name" value="Clavaminate synthase-like"/>
    <property type="match status" value="1"/>
</dbReference>
<evidence type="ECO:0000259" key="3">
    <source>
        <dbReference type="Pfam" id="PF03171"/>
    </source>
</evidence>
<dbReference type="Proteomes" id="UP000623129">
    <property type="component" value="Unassembled WGS sequence"/>
</dbReference>
<name>A0A833VKZ8_9POAL</name>
<dbReference type="Pfam" id="PF03171">
    <property type="entry name" value="2OG-FeII_Oxy"/>
    <property type="match status" value="1"/>
</dbReference>
<keyword evidence="4" id="KW-0560">Oxidoreductase</keyword>
<evidence type="ECO:0000313" key="4">
    <source>
        <dbReference type="EMBL" id="KAF3327299.1"/>
    </source>
</evidence>
<evidence type="ECO:0000256" key="2">
    <source>
        <dbReference type="ARBA" id="ARBA00023004"/>
    </source>
</evidence>
<dbReference type="InterPro" id="IPR050295">
    <property type="entry name" value="Plant_2OG-oxidoreductases"/>
</dbReference>
<keyword evidence="4" id="KW-0223">Dioxygenase</keyword>
<sequence length="85" mass="9392">MKINYYPKCPRPDLALGVEAHTDISSLTFIHSNGVPGLQVLKDDRWITAECIPDTMIIHLMTPVDCVSACASRLSQFSKVENSNS</sequence>
<dbReference type="InterPro" id="IPR027443">
    <property type="entry name" value="IPNS-like_sf"/>
</dbReference>
<dbReference type="EMBL" id="SWLB01000017">
    <property type="protein sequence ID" value="KAF3327299.1"/>
    <property type="molecule type" value="Genomic_DNA"/>
</dbReference>
<accession>A0A833VKZ8</accession>
<dbReference type="OrthoDB" id="736543at2759"/>
<dbReference type="Gene3D" id="2.60.120.330">
    <property type="entry name" value="B-lactam Antibiotic, Isopenicillin N Synthase, Chain"/>
    <property type="match status" value="1"/>
</dbReference>
<dbReference type="GO" id="GO:0051213">
    <property type="term" value="F:dioxygenase activity"/>
    <property type="evidence" value="ECO:0007669"/>
    <property type="project" value="UniProtKB-KW"/>
</dbReference>
<evidence type="ECO:0000313" key="5">
    <source>
        <dbReference type="Proteomes" id="UP000623129"/>
    </source>
</evidence>
<reference evidence="4" key="1">
    <citation type="submission" date="2020-01" db="EMBL/GenBank/DDBJ databases">
        <title>Genome sequence of Kobresia littledalei, the first chromosome-level genome in the family Cyperaceae.</title>
        <authorList>
            <person name="Qu G."/>
        </authorList>
    </citation>
    <scope>NUCLEOTIDE SEQUENCE</scope>
    <source>
        <strain evidence="4">C.B.Clarke</strain>
        <tissue evidence="4">Leaf</tissue>
    </source>
</reference>
<protein>
    <submittedName>
        <fullName evidence="4">Leucoanthocyanidin dioxygenase-like protein</fullName>
    </submittedName>
</protein>
<dbReference type="GO" id="GO:0046872">
    <property type="term" value="F:metal ion binding"/>
    <property type="evidence" value="ECO:0007669"/>
    <property type="project" value="UniProtKB-KW"/>
</dbReference>
<comment type="caution">
    <text evidence="4">The sequence shown here is derived from an EMBL/GenBank/DDBJ whole genome shotgun (WGS) entry which is preliminary data.</text>
</comment>
<keyword evidence="5" id="KW-1185">Reference proteome</keyword>
<evidence type="ECO:0000256" key="1">
    <source>
        <dbReference type="ARBA" id="ARBA00022723"/>
    </source>
</evidence>
<keyword evidence="1" id="KW-0479">Metal-binding</keyword>
<organism evidence="4 5">
    <name type="scientific">Carex littledalei</name>
    <dbReference type="NCBI Taxonomy" id="544730"/>
    <lineage>
        <taxon>Eukaryota</taxon>
        <taxon>Viridiplantae</taxon>
        <taxon>Streptophyta</taxon>
        <taxon>Embryophyta</taxon>
        <taxon>Tracheophyta</taxon>
        <taxon>Spermatophyta</taxon>
        <taxon>Magnoliopsida</taxon>
        <taxon>Liliopsida</taxon>
        <taxon>Poales</taxon>
        <taxon>Cyperaceae</taxon>
        <taxon>Cyperoideae</taxon>
        <taxon>Cariceae</taxon>
        <taxon>Carex</taxon>
        <taxon>Carex subgen. Euthyceras</taxon>
    </lineage>
</organism>
<feature type="domain" description="Isopenicillin N synthase-like Fe(2+) 2OG dioxygenase" evidence="3">
    <location>
        <begin position="1"/>
        <end position="59"/>
    </location>
</feature>
<dbReference type="InterPro" id="IPR044861">
    <property type="entry name" value="IPNS-like_FE2OG_OXY"/>
</dbReference>